<evidence type="ECO:0000256" key="16">
    <source>
        <dbReference type="SAM" id="Phobius"/>
    </source>
</evidence>
<feature type="region of interest" description="Disordered" evidence="15">
    <location>
        <begin position="904"/>
        <end position="943"/>
    </location>
</feature>
<evidence type="ECO:0000256" key="12">
    <source>
        <dbReference type="ARBA" id="ARBA00023303"/>
    </source>
</evidence>
<evidence type="ECO:0000313" key="18">
    <source>
        <dbReference type="EMBL" id="WOL16855.1"/>
    </source>
</evidence>
<dbReference type="CDD" id="cd19990">
    <property type="entry name" value="PBP1_GABAb_receptor_plant"/>
    <property type="match status" value="1"/>
</dbReference>
<dbReference type="SUPFAM" id="SSF53822">
    <property type="entry name" value="Periplasmic binding protein-like I"/>
    <property type="match status" value="1"/>
</dbReference>
<evidence type="ECO:0000259" key="17">
    <source>
        <dbReference type="SMART" id="SM00079"/>
    </source>
</evidence>
<dbReference type="InterPro" id="IPR015683">
    <property type="entry name" value="Ionotropic_Glu_rcpt"/>
</dbReference>
<keyword evidence="9 13" id="KW-0675">Receptor</keyword>
<dbReference type="AlphaFoldDB" id="A0AAQ3KYB1"/>
<evidence type="ECO:0000313" key="19">
    <source>
        <dbReference type="Proteomes" id="UP001327560"/>
    </source>
</evidence>
<keyword evidence="11 13" id="KW-1071">Ligand-gated ion channel</keyword>
<dbReference type="InterPro" id="IPR017103">
    <property type="entry name" value="Iontropic_Glu_rcpt_pln"/>
</dbReference>
<keyword evidence="7 13" id="KW-0406">Ion transport</keyword>
<organism evidence="18 19">
    <name type="scientific">Canna indica</name>
    <name type="common">Indian-shot</name>
    <dbReference type="NCBI Taxonomy" id="4628"/>
    <lineage>
        <taxon>Eukaryota</taxon>
        <taxon>Viridiplantae</taxon>
        <taxon>Streptophyta</taxon>
        <taxon>Embryophyta</taxon>
        <taxon>Tracheophyta</taxon>
        <taxon>Spermatophyta</taxon>
        <taxon>Magnoliopsida</taxon>
        <taxon>Liliopsida</taxon>
        <taxon>Zingiberales</taxon>
        <taxon>Cannaceae</taxon>
        <taxon>Canna</taxon>
    </lineage>
</organism>
<protein>
    <recommendedName>
        <fullName evidence="13">Glutamate receptor</fullName>
    </recommendedName>
</protein>
<keyword evidence="3 13" id="KW-0813">Transport</keyword>
<dbReference type="EMBL" id="CP136897">
    <property type="protein sequence ID" value="WOL16855.1"/>
    <property type="molecule type" value="Genomic_DNA"/>
</dbReference>
<dbReference type="Pfam" id="PF01094">
    <property type="entry name" value="ANF_receptor"/>
    <property type="match status" value="1"/>
</dbReference>
<feature type="compositionally biased region" description="Polar residues" evidence="15">
    <location>
        <begin position="914"/>
        <end position="943"/>
    </location>
</feature>
<feature type="disulfide bond" evidence="14">
    <location>
        <begin position="773"/>
        <end position="827"/>
    </location>
</feature>
<dbReference type="Gene3D" id="1.10.287.70">
    <property type="match status" value="1"/>
</dbReference>
<dbReference type="InterPro" id="IPR019594">
    <property type="entry name" value="Glu/Gly-bd"/>
</dbReference>
<dbReference type="FunFam" id="3.40.190.10:FF:000054">
    <property type="entry name" value="Glutamate receptor"/>
    <property type="match status" value="1"/>
</dbReference>
<reference evidence="18 19" key="1">
    <citation type="submission" date="2023-10" db="EMBL/GenBank/DDBJ databases">
        <title>Chromosome-scale genome assembly provides insights into flower coloration mechanisms of Canna indica.</title>
        <authorList>
            <person name="Li C."/>
        </authorList>
    </citation>
    <scope>NUCLEOTIDE SEQUENCE [LARGE SCALE GENOMIC DNA]</scope>
    <source>
        <tissue evidence="18">Flower</tissue>
    </source>
</reference>
<keyword evidence="8 13" id="KW-0472">Membrane</keyword>
<evidence type="ECO:0000256" key="10">
    <source>
        <dbReference type="ARBA" id="ARBA00023180"/>
    </source>
</evidence>
<comment type="similarity">
    <text evidence="2 13">Belongs to the glutamate-gated ion channel (TC 1.A.10.1) family.</text>
</comment>
<evidence type="ECO:0000256" key="2">
    <source>
        <dbReference type="ARBA" id="ARBA00008685"/>
    </source>
</evidence>
<keyword evidence="12 13" id="KW-0407">Ion channel</keyword>
<feature type="transmembrane region" description="Helical" evidence="16">
    <location>
        <begin position="844"/>
        <end position="865"/>
    </location>
</feature>
<proteinExistence type="inferred from homology"/>
<accession>A0AAQ3KYB1</accession>
<evidence type="ECO:0000256" key="5">
    <source>
        <dbReference type="ARBA" id="ARBA00022729"/>
    </source>
</evidence>
<keyword evidence="14" id="KW-1015">Disulfide bond</keyword>
<dbReference type="InterPro" id="IPR028082">
    <property type="entry name" value="Peripla_BP_I"/>
</dbReference>
<name>A0AAQ3KYB1_9LILI</name>
<feature type="transmembrane region" description="Helical" evidence="16">
    <location>
        <begin position="664"/>
        <end position="688"/>
    </location>
</feature>
<evidence type="ECO:0000256" key="7">
    <source>
        <dbReference type="ARBA" id="ARBA00023065"/>
    </source>
</evidence>
<keyword evidence="19" id="KW-1185">Reference proteome</keyword>
<dbReference type="PRINTS" id="PR01176">
    <property type="entry name" value="GABABRECEPTR"/>
</dbReference>
<dbReference type="PIRSF" id="PIRSF037090">
    <property type="entry name" value="Iontro_Glu-like_rcpt_pln"/>
    <property type="match status" value="1"/>
</dbReference>
<evidence type="ECO:0000256" key="14">
    <source>
        <dbReference type="PIRSR" id="PIRSR037090-50"/>
    </source>
</evidence>
<dbReference type="Pfam" id="PF10613">
    <property type="entry name" value="Lig_chan-Glu_bd"/>
    <property type="match status" value="1"/>
</dbReference>
<dbReference type="GO" id="GO:1901701">
    <property type="term" value="P:cellular response to oxygen-containing compound"/>
    <property type="evidence" value="ECO:0007669"/>
    <property type="project" value="UniProtKB-ARBA"/>
</dbReference>
<sequence length="943" mass="104772">MYKLRSPILDLTVKLVLLLFLALFLSLLPGGLSRNTSTLRPPTVHIGAIFSHDSTIGRVAKVAVDAAVRDVNADPSVLKGTKLFVEMLDSSCNNFIGVAQALQFMETDVVAIIGPQSSSIAHVISHVANDLQVPILSFAATDPTLASLQYPFFVRTTQSDLFQMAAVAEIVDYYQWNQVTAVFIDDDHGRNGITSLGDKLAEKRHTISYKAALKPGATTNDIMNLLVKVALMASRIIVLHVNPDIGVKVFSTAKYLGMMSNGYVWIATDWLSSLLDSLAPLDSTTMETMQGVIVLRQHTADTKLKKDLISRWSQLPKNDRIENFMLNSYGLYAYDTVWLVSHALDAFFNDGGTISFSNDSNLHDAEGGKLHLEAMTVFDGGKILLKKIHNVNFDGVTGKVQFDSERNLINPSYDILNIVGNGWRTIGHWTNNSGLSIVSPEKIYTKIANLSTANQQLYNVIWPGETITKPRGWVFPNNGRELRIGVPNRVSFQQFISVSPQSNTIKGYCIDVFTASINLLPYPVPYRFIPFGDGRENPSYAKLAQMVASGELDVVVGDMTIVTNRTKIVDFTQPYTESGLVMVTPVKRQNSDAWAFLQPFTVEMWCITGLSLLVIGVVVWILEHRINDEFRGPPKKQIVTIFWFSFSTLFFAHRENTISTMGRVVLIIWLFVVLIIQSSYTASLTSILTVQHISPPFKGIDSLIASDEPIGFQVGSFAENYLVEELGISRSRLRALGTPKEYVRALDLGPKNGGVAALVDERPYIDLFLSTQCKFTVVGSEFTRSGWGFAFPRDSPLALDLSTAILTLSENGDLQRIHDKWLRASVCISQTSELESDSFQLHSFWGLFLICGMACTLSLVIYFVIMVCEFFRHCPVEESEPGSSRSQYSLQRFFSFIDEKEDAMNRSKRRKMQQESSSLDSIGSHNTLSPNQSSLGFSSITSP</sequence>
<evidence type="ECO:0000256" key="8">
    <source>
        <dbReference type="ARBA" id="ARBA00023136"/>
    </source>
</evidence>
<evidence type="ECO:0000256" key="11">
    <source>
        <dbReference type="ARBA" id="ARBA00023286"/>
    </source>
</evidence>
<evidence type="ECO:0000256" key="1">
    <source>
        <dbReference type="ARBA" id="ARBA00004141"/>
    </source>
</evidence>
<feature type="domain" description="Ionotropic glutamate receptor C-terminal" evidence="17">
    <location>
        <begin position="483"/>
        <end position="824"/>
    </location>
</feature>
<evidence type="ECO:0000256" key="9">
    <source>
        <dbReference type="ARBA" id="ARBA00023170"/>
    </source>
</evidence>
<dbReference type="FunFam" id="1.10.287.70:FF:000037">
    <property type="entry name" value="Glutamate receptor"/>
    <property type="match status" value="1"/>
</dbReference>
<dbReference type="GO" id="GO:0015276">
    <property type="term" value="F:ligand-gated monoatomic ion channel activity"/>
    <property type="evidence" value="ECO:0007669"/>
    <property type="project" value="InterPro"/>
</dbReference>
<evidence type="ECO:0000256" key="6">
    <source>
        <dbReference type="ARBA" id="ARBA00022989"/>
    </source>
</evidence>
<dbReference type="Gene3D" id="3.40.190.10">
    <property type="entry name" value="Periplasmic binding protein-like II"/>
    <property type="match status" value="2"/>
</dbReference>
<dbReference type="GO" id="GO:0007165">
    <property type="term" value="P:signal transduction"/>
    <property type="evidence" value="ECO:0007669"/>
    <property type="project" value="UniProtKB-ARBA"/>
</dbReference>
<gene>
    <name evidence="18" type="ORF">Cni_G25643</name>
</gene>
<dbReference type="CDD" id="cd13686">
    <property type="entry name" value="GluR_Plant"/>
    <property type="match status" value="1"/>
</dbReference>
<evidence type="ECO:0000256" key="13">
    <source>
        <dbReference type="PIRNR" id="PIRNR037090"/>
    </source>
</evidence>
<dbReference type="Proteomes" id="UP001327560">
    <property type="component" value="Chromosome 8"/>
</dbReference>
<dbReference type="PANTHER" id="PTHR18966">
    <property type="entry name" value="IONOTROPIC GLUTAMATE RECEPTOR"/>
    <property type="match status" value="1"/>
</dbReference>
<dbReference type="FunFam" id="3.40.50.2300:FF:000081">
    <property type="entry name" value="Glutamate receptor"/>
    <property type="match status" value="1"/>
</dbReference>
<dbReference type="GO" id="GO:0009611">
    <property type="term" value="P:response to wounding"/>
    <property type="evidence" value="ECO:0007669"/>
    <property type="project" value="UniProtKB-ARBA"/>
</dbReference>
<keyword evidence="5" id="KW-0732">Signal</keyword>
<evidence type="ECO:0000256" key="4">
    <source>
        <dbReference type="ARBA" id="ARBA00022692"/>
    </source>
</evidence>
<keyword evidence="10" id="KW-0325">Glycoprotein</keyword>
<dbReference type="SMART" id="SM00079">
    <property type="entry name" value="PBPe"/>
    <property type="match status" value="1"/>
</dbReference>
<comment type="function">
    <text evidence="13">Glutamate-gated receptor that probably acts as non-selective cation channel.</text>
</comment>
<keyword evidence="4 16" id="KW-0812">Transmembrane</keyword>
<dbReference type="InterPro" id="IPR044440">
    <property type="entry name" value="GABAb_receptor_plant_PBP1"/>
</dbReference>
<dbReference type="GO" id="GO:0016020">
    <property type="term" value="C:membrane"/>
    <property type="evidence" value="ECO:0007669"/>
    <property type="project" value="UniProtKB-SubCell"/>
</dbReference>
<feature type="transmembrane region" description="Helical" evidence="16">
    <location>
        <begin position="602"/>
        <end position="622"/>
    </location>
</feature>
<dbReference type="Pfam" id="PF00060">
    <property type="entry name" value="Lig_chan"/>
    <property type="match status" value="1"/>
</dbReference>
<dbReference type="FunFam" id="3.40.190.10:FF:000175">
    <property type="entry name" value="Glutamate receptor"/>
    <property type="match status" value="1"/>
</dbReference>
<dbReference type="InterPro" id="IPR001828">
    <property type="entry name" value="ANF_lig-bd_rcpt"/>
</dbReference>
<dbReference type="Gene3D" id="3.40.50.2300">
    <property type="match status" value="2"/>
</dbReference>
<keyword evidence="6 16" id="KW-1133">Transmembrane helix</keyword>
<comment type="subcellular location">
    <subcellularLocation>
        <location evidence="1">Membrane</location>
        <topology evidence="1">Multi-pass membrane protein</topology>
    </subcellularLocation>
</comment>
<evidence type="ECO:0000256" key="15">
    <source>
        <dbReference type="SAM" id="MobiDB-lite"/>
    </source>
</evidence>
<dbReference type="SUPFAM" id="SSF53850">
    <property type="entry name" value="Periplasmic binding protein-like II"/>
    <property type="match status" value="1"/>
</dbReference>
<dbReference type="InterPro" id="IPR001320">
    <property type="entry name" value="Iontro_rcpt_C"/>
</dbReference>
<evidence type="ECO:0000256" key="3">
    <source>
        <dbReference type="ARBA" id="ARBA00022448"/>
    </source>
</evidence>